<evidence type="ECO:0000256" key="1">
    <source>
        <dbReference type="SAM" id="Phobius"/>
    </source>
</evidence>
<dbReference type="EMBL" id="CAXLJM020000164">
    <property type="protein sequence ID" value="CAL8145958.1"/>
    <property type="molecule type" value="Genomic_DNA"/>
</dbReference>
<gene>
    <name evidence="2" type="ORF">ODALV1_LOCUS30656</name>
</gene>
<feature type="transmembrane region" description="Helical" evidence="1">
    <location>
        <begin position="84"/>
        <end position="106"/>
    </location>
</feature>
<feature type="transmembrane region" description="Helical" evidence="1">
    <location>
        <begin position="323"/>
        <end position="344"/>
    </location>
</feature>
<keyword evidence="1" id="KW-0812">Transmembrane</keyword>
<reference evidence="2 3" key="1">
    <citation type="submission" date="2024-08" db="EMBL/GenBank/DDBJ databases">
        <authorList>
            <person name="Cucini C."/>
            <person name="Frati F."/>
        </authorList>
    </citation>
    <scope>NUCLEOTIDE SEQUENCE [LARGE SCALE GENOMIC DNA]</scope>
</reference>
<protein>
    <recommendedName>
        <fullName evidence="4">Odorant receptor</fullName>
    </recommendedName>
</protein>
<keyword evidence="1" id="KW-1133">Transmembrane helix</keyword>
<proteinExistence type="predicted"/>
<evidence type="ECO:0000313" key="3">
    <source>
        <dbReference type="Proteomes" id="UP001642540"/>
    </source>
</evidence>
<sequence length="420" mass="48585">MITARMKKMLYYRILFNKYLTRACILDCDTKLNQFKEPKGYLKFNMFLIAHVILFYTLMMVIWLELKDFDAEDTEIPTDFQFGSYVLGWIWTGCAFMLATVMNRLLEYSSQLAYVMNQIFHYDEKIQENLTSHWKNNNSQYNNPHERMAQAVELMVFGCAILTAALPLALISAMCTDYEPTHILIKEWFEVELSFVPQHFPFLLLMLWGAFVIAEVTFEILVTLLVYVVFVTCYTSSLFPVLAKLVVIPSSRQIIQYRIETRHFGTMQDSQLVEMFRVQQIINILINDIFASLLVSFHHVVCLLVFVGLSFILLEFSHLLAELGIMISVAVVACWFAPLVVIYVESVNGGGIFDTTSAFVKQCKHSTIRRSVLRKYAASWATLVLETAYPFYKVHRNTFLEFVMQGIDFIITLVTTHSAF</sequence>
<evidence type="ECO:0008006" key="4">
    <source>
        <dbReference type="Google" id="ProtNLM"/>
    </source>
</evidence>
<evidence type="ECO:0000313" key="2">
    <source>
        <dbReference type="EMBL" id="CAL8145958.1"/>
    </source>
</evidence>
<feature type="transmembrane region" description="Helical" evidence="1">
    <location>
        <begin position="44"/>
        <end position="64"/>
    </location>
</feature>
<keyword evidence="3" id="KW-1185">Reference proteome</keyword>
<feature type="transmembrane region" description="Helical" evidence="1">
    <location>
        <begin position="154"/>
        <end position="174"/>
    </location>
</feature>
<name>A0ABP1S849_9HEXA</name>
<dbReference type="Proteomes" id="UP001642540">
    <property type="component" value="Unassembled WGS sequence"/>
</dbReference>
<feature type="transmembrane region" description="Helical" evidence="1">
    <location>
        <begin position="289"/>
        <end position="314"/>
    </location>
</feature>
<keyword evidence="1" id="KW-0472">Membrane</keyword>
<organism evidence="2 3">
    <name type="scientific">Orchesella dallaii</name>
    <dbReference type="NCBI Taxonomy" id="48710"/>
    <lineage>
        <taxon>Eukaryota</taxon>
        <taxon>Metazoa</taxon>
        <taxon>Ecdysozoa</taxon>
        <taxon>Arthropoda</taxon>
        <taxon>Hexapoda</taxon>
        <taxon>Collembola</taxon>
        <taxon>Entomobryomorpha</taxon>
        <taxon>Entomobryoidea</taxon>
        <taxon>Orchesellidae</taxon>
        <taxon>Orchesellinae</taxon>
        <taxon>Orchesella</taxon>
    </lineage>
</organism>
<accession>A0ABP1S849</accession>
<comment type="caution">
    <text evidence="2">The sequence shown here is derived from an EMBL/GenBank/DDBJ whole genome shotgun (WGS) entry which is preliminary data.</text>
</comment>